<dbReference type="OrthoDB" id="1905162at2759"/>
<evidence type="ECO:0000313" key="2">
    <source>
        <dbReference type="EMBL" id="KZM84665.1"/>
    </source>
</evidence>
<gene>
    <name evidence="2" type="ORF">DCAR_027913</name>
</gene>
<dbReference type="InterPro" id="IPR006852">
    <property type="entry name" value="TOD1_MUCI70"/>
</dbReference>
<name>A0A175YM43_DAUCS</name>
<evidence type="ECO:0000259" key="1">
    <source>
        <dbReference type="Pfam" id="PF04765"/>
    </source>
</evidence>
<sequence>MVGMASAKFSKPLLFQSKLLCFSVFYLFTSLFLALYSTLSSTKCTFRSSPYDPIQSPLFTYPPSYGHHKHALPTLHSSCNSPVFFSDYWMVWKEIQEFSRNSTTLGSRVIRYLKDSADSFGGNFTTKKRFSYYDHEDDDEIPCGFLTRFPVSNSDWNAMQRCDGVVVVSAIFNDHDKIRQPRGLGSKTLDSVCFVMFIDDVTFDGLHYHKMVSRDSKQHKIGAWRIVKVSSELLYQNAAMNGVIPKYLVHRLFPNSKYSIWVDAKMQLVVDPLLLIHSLIIKADADIAMSKHPFFVHTMEEAMATARWKKWGNVEALRSQIETYCEHGLEPWSSNKLPYPSDVPDSALILRRHGVSSNLFSCLIFNELEAFNPRDQLPFAYVRDFMKPKLKLNMFDVEVFEQVASEYRHNLNNGKVGGRSIVQMNKDTTISNLFSNGSYNQCQRYLLRMWGESHD</sequence>
<dbReference type="STRING" id="79200.A0A175YM43"/>
<dbReference type="GO" id="GO:0009992">
    <property type="term" value="P:intracellular water homeostasis"/>
    <property type="evidence" value="ECO:0007669"/>
    <property type="project" value="EnsemblPlants"/>
</dbReference>
<dbReference type="InterPro" id="IPR048354">
    <property type="entry name" value="TOD1_MUCI70_glycTrfase_dom"/>
</dbReference>
<dbReference type="EMBL" id="LNRQ01000008">
    <property type="protein sequence ID" value="KZM84665.1"/>
    <property type="molecule type" value="Genomic_DNA"/>
</dbReference>
<organism evidence="2">
    <name type="scientific">Daucus carota subsp. sativus</name>
    <name type="common">Carrot</name>
    <dbReference type="NCBI Taxonomy" id="79200"/>
    <lineage>
        <taxon>Eukaryota</taxon>
        <taxon>Viridiplantae</taxon>
        <taxon>Streptophyta</taxon>
        <taxon>Embryophyta</taxon>
        <taxon>Tracheophyta</taxon>
        <taxon>Spermatophyta</taxon>
        <taxon>Magnoliopsida</taxon>
        <taxon>eudicotyledons</taxon>
        <taxon>Gunneridae</taxon>
        <taxon>Pentapetalae</taxon>
        <taxon>asterids</taxon>
        <taxon>campanulids</taxon>
        <taxon>Apiales</taxon>
        <taxon>Apiaceae</taxon>
        <taxon>Apioideae</taxon>
        <taxon>Scandiceae</taxon>
        <taxon>Daucinae</taxon>
        <taxon>Daucus</taxon>
        <taxon>Daucus sect. Daucus</taxon>
    </lineage>
</organism>
<feature type="domain" description="TOD1/MUCI70 glycosyltransferase-like" evidence="1">
    <location>
        <begin position="116"/>
        <end position="409"/>
    </location>
</feature>
<dbReference type="PANTHER" id="PTHR12956:SF13">
    <property type="entry name" value="ALKALINE CERAMIDASE TOD1"/>
    <property type="match status" value="1"/>
</dbReference>
<proteinExistence type="predicted"/>
<dbReference type="GO" id="GO:0009737">
    <property type="term" value="P:response to abscisic acid"/>
    <property type="evidence" value="ECO:0007669"/>
    <property type="project" value="EnsemblPlants"/>
</dbReference>
<dbReference type="GO" id="GO:1902456">
    <property type="term" value="P:regulation of stomatal opening"/>
    <property type="evidence" value="ECO:0007669"/>
    <property type="project" value="EnsemblPlants"/>
</dbReference>
<dbReference type="Gramene" id="KZM84665">
    <property type="protein sequence ID" value="KZM84665"/>
    <property type="gene ID" value="DCAR_027913"/>
</dbReference>
<dbReference type="Pfam" id="PF04765">
    <property type="entry name" value="TOD1_MUCI70"/>
    <property type="match status" value="1"/>
</dbReference>
<dbReference type="KEGG" id="dcr:108198842"/>
<dbReference type="OMA" id="YWTVLKE"/>
<accession>A0A175YM43</accession>
<dbReference type="GO" id="GO:0090406">
    <property type="term" value="C:pollen tube"/>
    <property type="evidence" value="ECO:0007669"/>
    <property type="project" value="EnsemblPlants"/>
</dbReference>
<dbReference type="GO" id="GO:0005794">
    <property type="term" value="C:Golgi apparatus"/>
    <property type="evidence" value="ECO:0007669"/>
    <property type="project" value="EnsemblPlants"/>
</dbReference>
<reference evidence="2" key="1">
    <citation type="journal article" date="2016" name="Nat. Genet.">
        <title>A high-quality carrot genome assembly provides new insights into carotenoid accumulation and asterid genome evolution.</title>
        <authorList>
            <person name="Iorizzo M."/>
            <person name="Ellison S."/>
            <person name="Senalik D."/>
            <person name="Zeng P."/>
            <person name="Satapoomin P."/>
            <person name="Huang J."/>
            <person name="Bowman M."/>
            <person name="Iovene M."/>
            <person name="Sanseverino W."/>
            <person name="Cavagnaro P."/>
            <person name="Yildiz M."/>
            <person name="Macko-Podgorni A."/>
            <person name="Moranska E."/>
            <person name="Grzebelus E."/>
            <person name="Grzebelus D."/>
            <person name="Ashrafi H."/>
            <person name="Zheng Z."/>
            <person name="Cheng S."/>
            <person name="Spooner D."/>
            <person name="Van Deynze A."/>
            <person name="Simon P."/>
        </authorList>
    </citation>
    <scope>NUCLEOTIDE SEQUENCE [LARGE SCALE GENOMIC DNA]</scope>
    <source>
        <tissue evidence="2">Leaf</tissue>
    </source>
</reference>
<comment type="caution">
    <text evidence="2">The sequence shown here is derived from an EMBL/GenBank/DDBJ whole genome shotgun (WGS) entry which is preliminary data.</text>
</comment>
<protein>
    <recommendedName>
        <fullName evidence="1">TOD1/MUCI70 glycosyltransferase-like domain-containing protein</fullName>
    </recommendedName>
</protein>
<dbReference type="GO" id="GO:0010118">
    <property type="term" value="P:stomatal movement"/>
    <property type="evidence" value="ECO:0007669"/>
    <property type="project" value="EnsemblPlants"/>
</dbReference>
<dbReference type="GO" id="GO:0017040">
    <property type="term" value="F:N-acylsphingosine amidohydrolase activity"/>
    <property type="evidence" value="ECO:0007669"/>
    <property type="project" value="EnsemblPlants"/>
</dbReference>
<dbReference type="AlphaFoldDB" id="A0A175YM43"/>
<dbReference type="GO" id="GO:0009860">
    <property type="term" value="P:pollen tube growth"/>
    <property type="evidence" value="ECO:0007669"/>
    <property type="project" value="EnsemblPlants"/>
</dbReference>
<dbReference type="PANTHER" id="PTHR12956">
    <property type="entry name" value="ALKALINE CERAMIDASE-RELATED"/>
    <property type="match status" value="1"/>
</dbReference>